<sequence>MEEKGIVSIMGCGWLGLPLAEQLVKQGYTVKGSTTTAAKQALLEEKNIQPYLLNLADEQVDEEQLQDFLEADLLLLNIPPHLRSDGGESYLKQMNLLLKALLQSPVSRLLFVSSTSVYLDLNRVVTEEDITFTEEQQPDHTLLKAERMFQRREDWLTTIVRFAGLVGGDRQPGRFLAGKKNVPNGDAPVNLIHLDDCVAILQRIVEQGKWGKVYHASADGHPLRRDFYHAAALALGLAPPEFDVMQETSFKLINSQKLKEELAYVFLHPEPMAFFS</sequence>
<evidence type="ECO:0000313" key="2">
    <source>
        <dbReference type="Proteomes" id="UP001597094"/>
    </source>
</evidence>
<gene>
    <name evidence="1" type="ORF">ACFQ2O_19685</name>
</gene>
<protein>
    <submittedName>
        <fullName evidence="1">SDR family NAD(P)-dependent oxidoreductase</fullName>
    </submittedName>
</protein>
<accession>A0ABW3SWW7</accession>
<dbReference type="RefSeq" id="WP_377532052.1">
    <property type="nucleotide sequence ID" value="NZ_JBHTLD010000275.1"/>
</dbReference>
<organism evidence="1 2">
    <name type="scientific">Pontibacter rugosus</name>
    <dbReference type="NCBI Taxonomy" id="1745966"/>
    <lineage>
        <taxon>Bacteria</taxon>
        <taxon>Pseudomonadati</taxon>
        <taxon>Bacteroidota</taxon>
        <taxon>Cytophagia</taxon>
        <taxon>Cytophagales</taxon>
        <taxon>Hymenobacteraceae</taxon>
        <taxon>Pontibacter</taxon>
    </lineage>
</organism>
<dbReference type="EMBL" id="JBHTLD010000275">
    <property type="protein sequence ID" value="MFD1188442.1"/>
    <property type="molecule type" value="Genomic_DNA"/>
</dbReference>
<dbReference type="InterPro" id="IPR051783">
    <property type="entry name" value="NAD(P)-dependent_oxidoreduct"/>
</dbReference>
<dbReference type="InterPro" id="IPR036291">
    <property type="entry name" value="NAD(P)-bd_dom_sf"/>
</dbReference>
<dbReference type="PANTHER" id="PTHR48079:SF6">
    <property type="entry name" value="NAD(P)-BINDING DOMAIN-CONTAINING PROTEIN-RELATED"/>
    <property type="match status" value="1"/>
</dbReference>
<dbReference type="PANTHER" id="PTHR48079">
    <property type="entry name" value="PROTEIN YEEZ"/>
    <property type="match status" value="1"/>
</dbReference>
<keyword evidence="2" id="KW-1185">Reference proteome</keyword>
<proteinExistence type="predicted"/>
<reference evidence="2" key="1">
    <citation type="journal article" date="2019" name="Int. J. Syst. Evol. Microbiol.">
        <title>The Global Catalogue of Microorganisms (GCM) 10K type strain sequencing project: providing services to taxonomists for standard genome sequencing and annotation.</title>
        <authorList>
            <consortium name="The Broad Institute Genomics Platform"/>
            <consortium name="The Broad Institute Genome Sequencing Center for Infectious Disease"/>
            <person name="Wu L."/>
            <person name="Ma J."/>
        </authorList>
    </citation>
    <scope>NUCLEOTIDE SEQUENCE [LARGE SCALE GENOMIC DNA]</scope>
    <source>
        <strain evidence="2">JCM 31319</strain>
    </source>
</reference>
<name>A0ABW3SWW7_9BACT</name>
<evidence type="ECO:0000313" key="1">
    <source>
        <dbReference type="EMBL" id="MFD1188442.1"/>
    </source>
</evidence>
<comment type="caution">
    <text evidence="1">The sequence shown here is derived from an EMBL/GenBank/DDBJ whole genome shotgun (WGS) entry which is preliminary data.</text>
</comment>
<dbReference type="Proteomes" id="UP001597094">
    <property type="component" value="Unassembled WGS sequence"/>
</dbReference>
<dbReference type="Gene3D" id="3.40.50.720">
    <property type="entry name" value="NAD(P)-binding Rossmann-like Domain"/>
    <property type="match status" value="1"/>
</dbReference>
<dbReference type="SUPFAM" id="SSF51735">
    <property type="entry name" value="NAD(P)-binding Rossmann-fold domains"/>
    <property type="match status" value="1"/>
</dbReference>